<dbReference type="EMBL" id="SMAR01000007">
    <property type="protein sequence ID" value="TCT41086.1"/>
    <property type="molecule type" value="Genomic_DNA"/>
</dbReference>
<dbReference type="PANTHER" id="PTHR46521">
    <property type="entry name" value="SUCROSE-PHOSPHATASE 2-RELATED"/>
    <property type="match status" value="1"/>
</dbReference>
<accession>A0A4R3NVF8</accession>
<gene>
    <name evidence="3" type="ORF">EDC90_100762</name>
</gene>
<dbReference type="InterPro" id="IPR036412">
    <property type="entry name" value="HAD-like_sf"/>
</dbReference>
<proteinExistence type="predicted"/>
<dbReference type="Gene3D" id="3.90.1070.10">
    <property type="match status" value="1"/>
</dbReference>
<sequence length="248" mass="27093">MTIKMFSSDLDGTLVGDNAATARFKQAYEAIPEPNRPLLVYNSGRLVDDILELIPAVGLPEPDFLIGGVGTMLHDHKGSGQTHGFSDFLGASFNPARVAHILEDVPDISRQPERYQHGFKSSWYLEHATDGRLRDIERTLANEGLDIKLVYSSNRDLDVLPRVADKGAALSWLCGRLGIAHNEVVVAGDTGNDSAMFMVEGVNGIIPANGFDELRRIARSNGNGKVYEAKREIADGVIEGLRHFNVPL</sequence>
<dbReference type="Pfam" id="PF05116">
    <property type="entry name" value="S6PP"/>
    <property type="match status" value="1"/>
</dbReference>
<dbReference type="OrthoDB" id="7847955at2"/>
<evidence type="ECO:0000256" key="1">
    <source>
        <dbReference type="ARBA" id="ARBA00022801"/>
    </source>
</evidence>
<evidence type="ECO:0000313" key="3">
    <source>
        <dbReference type="EMBL" id="TCT41086.1"/>
    </source>
</evidence>
<dbReference type="SUPFAM" id="SSF56784">
    <property type="entry name" value="HAD-like"/>
    <property type="match status" value="1"/>
</dbReference>
<comment type="caution">
    <text evidence="3">The sequence shown here is derived from an EMBL/GenBank/DDBJ whole genome shotgun (WGS) entry which is preliminary data.</text>
</comment>
<dbReference type="InterPro" id="IPR006380">
    <property type="entry name" value="SPP-like_dom"/>
</dbReference>
<name>A0A4R3NVF8_9HYPH</name>
<dbReference type="SFLD" id="SFLDG01141">
    <property type="entry name" value="C2.B.1:_Sucrose_Phosphatase_Li"/>
    <property type="match status" value="1"/>
</dbReference>
<dbReference type="AlphaFoldDB" id="A0A4R3NVF8"/>
<dbReference type="RefSeq" id="WP_132309792.1">
    <property type="nucleotide sequence ID" value="NZ_SMAR01000007.1"/>
</dbReference>
<feature type="domain" description="Sucrose phosphatase-like" evidence="2">
    <location>
        <begin position="4"/>
        <end position="245"/>
    </location>
</feature>
<dbReference type="Gene3D" id="3.40.50.1000">
    <property type="entry name" value="HAD superfamily/HAD-like"/>
    <property type="match status" value="1"/>
</dbReference>
<keyword evidence="4" id="KW-1185">Reference proteome</keyword>
<dbReference type="InterPro" id="IPR006379">
    <property type="entry name" value="HAD-SF_hydro_IIB"/>
</dbReference>
<protein>
    <submittedName>
        <fullName evidence="3">Mannosylfructose-phosphate phosphatase</fullName>
    </submittedName>
</protein>
<reference evidence="3 4" key="1">
    <citation type="submission" date="2019-03" db="EMBL/GenBank/DDBJ databases">
        <title>Freshwater and sediment microbial communities from various areas in North America, analyzing microbe dynamics in response to fracking.</title>
        <authorList>
            <person name="Lamendella R."/>
        </authorList>
    </citation>
    <scope>NUCLEOTIDE SEQUENCE [LARGE SCALE GENOMIC DNA]</scope>
    <source>
        <strain evidence="3 4">175.2</strain>
    </source>
</reference>
<dbReference type="InterPro" id="IPR023214">
    <property type="entry name" value="HAD_sf"/>
</dbReference>
<dbReference type="SFLD" id="SFLDG01140">
    <property type="entry name" value="C2.B:_Phosphomannomutase_and_P"/>
    <property type="match status" value="1"/>
</dbReference>
<organism evidence="3 4">
    <name type="scientific">Martelella mediterranea</name>
    <dbReference type="NCBI Taxonomy" id="293089"/>
    <lineage>
        <taxon>Bacteria</taxon>
        <taxon>Pseudomonadati</taxon>
        <taxon>Pseudomonadota</taxon>
        <taxon>Alphaproteobacteria</taxon>
        <taxon>Hyphomicrobiales</taxon>
        <taxon>Aurantimonadaceae</taxon>
        <taxon>Martelella</taxon>
    </lineage>
</organism>
<evidence type="ECO:0000259" key="2">
    <source>
        <dbReference type="Pfam" id="PF05116"/>
    </source>
</evidence>
<dbReference type="NCBIfam" id="TIGR01484">
    <property type="entry name" value="HAD-SF-IIB"/>
    <property type="match status" value="1"/>
</dbReference>
<dbReference type="InterPro" id="IPR051518">
    <property type="entry name" value="Sucrose_Phosphatase"/>
</dbReference>
<dbReference type="PANTHER" id="PTHR46521:SF4">
    <property type="entry name" value="SUCROSE-PHOSPHATASE 2-RELATED"/>
    <property type="match status" value="1"/>
</dbReference>
<dbReference type="SFLD" id="SFLDS00003">
    <property type="entry name" value="Haloacid_Dehalogenase"/>
    <property type="match status" value="1"/>
</dbReference>
<dbReference type="Proteomes" id="UP000295097">
    <property type="component" value="Unassembled WGS sequence"/>
</dbReference>
<dbReference type="GO" id="GO:0016791">
    <property type="term" value="F:phosphatase activity"/>
    <property type="evidence" value="ECO:0007669"/>
    <property type="project" value="UniProtKB-ARBA"/>
</dbReference>
<keyword evidence="1" id="KW-0378">Hydrolase</keyword>
<evidence type="ECO:0000313" key="4">
    <source>
        <dbReference type="Proteomes" id="UP000295097"/>
    </source>
</evidence>